<evidence type="ECO:0000256" key="4">
    <source>
        <dbReference type="ARBA" id="ARBA00005225"/>
    </source>
</evidence>
<evidence type="ECO:0000256" key="15">
    <source>
        <dbReference type="ARBA" id="ARBA00040883"/>
    </source>
</evidence>
<comment type="subcellular location">
    <subcellularLocation>
        <location evidence="3 16">Cytoplasm</location>
    </subcellularLocation>
</comment>
<dbReference type="GO" id="GO:0046872">
    <property type="term" value="F:metal ion binding"/>
    <property type="evidence" value="ECO:0007669"/>
    <property type="project" value="UniProtKB-KW"/>
</dbReference>
<feature type="binding site" evidence="16">
    <location>
        <position position="124"/>
    </location>
    <ligand>
        <name>K(+)</name>
        <dbReference type="ChEBI" id="CHEBI:29103"/>
    </ligand>
</feature>
<feature type="binding site" evidence="16">
    <location>
        <position position="178"/>
    </location>
    <ligand>
        <name>substrate</name>
    </ligand>
</feature>
<feature type="binding site" evidence="16">
    <location>
        <begin position="6"/>
        <end position="13"/>
    </location>
    <ligand>
        <name>ATP</name>
        <dbReference type="ChEBI" id="CHEBI:30616"/>
    </ligand>
</feature>
<evidence type="ECO:0000313" key="18">
    <source>
        <dbReference type="Proteomes" id="UP000077734"/>
    </source>
</evidence>
<keyword evidence="9 16" id="KW-0547">Nucleotide-binding</keyword>
<dbReference type="SUPFAM" id="SSF53067">
    <property type="entry name" value="Actin-like ATPase domain"/>
    <property type="match status" value="2"/>
</dbReference>
<reference evidence="17 18" key="1">
    <citation type="submission" date="2016-03" db="EMBL/GenBank/DDBJ databases">
        <authorList>
            <person name="Heylen K."/>
            <person name="De Vos P."/>
            <person name="Vekeman B."/>
        </authorList>
    </citation>
    <scope>NUCLEOTIDE SEQUENCE [LARGE SCALE GENOMIC DNA]</scope>
    <source>
        <strain evidence="17 18">R-49807</strain>
    </source>
</reference>
<evidence type="ECO:0000256" key="8">
    <source>
        <dbReference type="ARBA" id="ARBA00022679"/>
    </source>
</evidence>
<accession>A0AA91I597</accession>
<dbReference type="AlphaFoldDB" id="A0AA91I597"/>
<evidence type="ECO:0000256" key="10">
    <source>
        <dbReference type="ARBA" id="ARBA00022777"/>
    </source>
</evidence>
<evidence type="ECO:0000256" key="16">
    <source>
        <dbReference type="HAMAP-Rule" id="MF_01274"/>
    </source>
</evidence>
<dbReference type="Pfam" id="PF03309">
    <property type="entry name" value="Pan_kinase"/>
    <property type="match status" value="1"/>
</dbReference>
<comment type="subunit">
    <text evidence="5 16">Homodimer.</text>
</comment>
<evidence type="ECO:0000256" key="5">
    <source>
        <dbReference type="ARBA" id="ARBA00011738"/>
    </source>
</evidence>
<dbReference type="Proteomes" id="UP000077734">
    <property type="component" value="Unassembled WGS sequence"/>
</dbReference>
<comment type="cofactor">
    <cofactor evidence="16">
        <name>NH4(+)</name>
        <dbReference type="ChEBI" id="CHEBI:28938"/>
    </cofactor>
    <cofactor evidence="16">
        <name>K(+)</name>
        <dbReference type="ChEBI" id="CHEBI:29103"/>
    </cofactor>
    <text evidence="16">A monovalent cation. Ammonium or potassium.</text>
</comment>
<keyword evidence="18" id="KW-1185">Reference proteome</keyword>
<sequence>MILLVDIGNSYLKWTVAERGAIAETRYLDYRAANFAAGLAEAWAGLAEPEAIGLAAVAAPDAVESVLRLGRSLWPRAHWVRPVSAGHAFGVASAYPKPEKLGVDRWLAMIGARHGYPGANCIVDCGTAITVDFVAADGSHQGGLICPGLRLMKQALAANTHALPVAVGAGAVGLAADTDAAIDSGVLWAAAGLIETALRRQNQHYRLVLTGGDAAVLAQQLAGDRVLDSQLVFKGLWHYCIAAERGG</sequence>
<evidence type="ECO:0000256" key="1">
    <source>
        <dbReference type="ARBA" id="ARBA00001206"/>
    </source>
</evidence>
<comment type="function">
    <text evidence="16">Catalyzes the phosphorylation of pantothenate (Pan), the first step in CoA biosynthesis.</text>
</comment>
<dbReference type="GO" id="GO:0004594">
    <property type="term" value="F:pantothenate kinase activity"/>
    <property type="evidence" value="ECO:0007669"/>
    <property type="project" value="UniProtKB-UniRule"/>
</dbReference>
<evidence type="ECO:0000256" key="13">
    <source>
        <dbReference type="ARBA" id="ARBA00022993"/>
    </source>
</evidence>
<evidence type="ECO:0000256" key="6">
    <source>
        <dbReference type="ARBA" id="ARBA00012102"/>
    </source>
</evidence>
<organism evidence="17 18">
    <name type="scientific">Methylomonas koyamae</name>
    <dbReference type="NCBI Taxonomy" id="702114"/>
    <lineage>
        <taxon>Bacteria</taxon>
        <taxon>Pseudomonadati</taxon>
        <taxon>Pseudomonadota</taxon>
        <taxon>Gammaproteobacteria</taxon>
        <taxon>Methylococcales</taxon>
        <taxon>Methylococcaceae</taxon>
        <taxon>Methylomonas</taxon>
    </lineage>
</organism>
<feature type="binding site" evidence="16">
    <location>
        <begin position="102"/>
        <end position="105"/>
    </location>
    <ligand>
        <name>substrate</name>
    </ligand>
</feature>
<comment type="cofactor">
    <cofactor evidence="2">
        <name>K(+)</name>
        <dbReference type="ChEBI" id="CHEBI:29103"/>
    </cofactor>
</comment>
<keyword evidence="7 16" id="KW-0963">Cytoplasm</keyword>
<name>A0AA91I597_9GAMM</name>
<feature type="active site" description="Proton acceptor" evidence="16">
    <location>
        <position position="104"/>
    </location>
</feature>
<comment type="pathway">
    <text evidence="4 16">Cofactor biosynthesis; coenzyme A biosynthesis; CoA from (R)-pantothenate: step 1/5.</text>
</comment>
<feature type="binding site" evidence="16">
    <location>
        <position position="127"/>
    </location>
    <ligand>
        <name>ATP</name>
        <dbReference type="ChEBI" id="CHEBI:30616"/>
    </ligand>
</feature>
<dbReference type="EMBL" id="LUUL01000077">
    <property type="protein sequence ID" value="OAI25904.1"/>
    <property type="molecule type" value="Genomic_DNA"/>
</dbReference>
<dbReference type="HAMAP" id="MF_01274">
    <property type="entry name" value="Pantothen_kinase_3"/>
    <property type="match status" value="1"/>
</dbReference>
<proteinExistence type="inferred from homology"/>
<comment type="similarity">
    <text evidence="14 16">Belongs to the type III pantothenate kinase family.</text>
</comment>
<keyword evidence="16" id="KW-0479">Metal-binding</keyword>
<evidence type="ECO:0000256" key="14">
    <source>
        <dbReference type="ARBA" id="ARBA00038036"/>
    </source>
</evidence>
<evidence type="ECO:0000256" key="9">
    <source>
        <dbReference type="ARBA" id="ARBA00022741"/>
    </source>
</evidence>
<evidence type="ECO:0000256" key="2">
    <source>
        <dbReference type="ARBA" id="ARBA00001958"/>
    </source>
</evidence>
<keyword evidence="8 16" id="KW-0808">Transferase</keyword>
<protein>
    <recommendedName>
        <fullName evidence="15 16">Type III pantothenate kinase</fullName>
        <ecNumber evidence="6 16">2.7.1.33</ecNumber>
    </recommendedName>
    <alternativeName>
        <fullName evidence="16">PanK-III</fullName>
    </alternativeName>
    <alternativeName>
        <fullName evidence="16">Pantothenic acid kinase</fullName>
    </alternativeName>
</protein>
<comment type="caution">
    <text evidence="17">The sequence shown here is derived from an EMBL/GenBank/DDBJ whole genome shotgun (WGS) entry which is preliminary data.</text>
</comment>
<evidence type="ECO:0000256" key="12">
    <source>
        <dbReference type="ARBA" id="ARBA00022958"/>
    </source>
</evidence>
<dbReference type="PANTHER" id="PTHR34265">
    <property type="entry name" value="TYPE III PANTOTHENATE KINASE"/>
    <property type="match status" value="1"/>
</dbReference>
<evidence type="ECO:0000256" key="11">
    <source>
        <dbReference type="ARBA" id="ARBA00022840"/>
    </source>
</evidence>
<evidence type="ECO:0000256" key="7">
    <source>
        <dbReference type="ARBA" id="ARBA00022490"/>
    </source>
</evidence>
<keyword evidence="12 16" id="KW-0630">Potassium</keyword>
<keyword evidence="11 16" id="KW-0067">ATP-binding</keyword>
<dbReference type="GO" id="GO:0015937">
    <property type="term" value="P:coenzyme A biosynthetic process"/>
    <property type="evidence" value="ECO:0007669"/>
    <property type="project" value="UniProtKB-UniRule"/>
</dbReference>
<dbReference type="InterPro" id="IPR043129">
    <property type="entry name" value="ATPase_NBD"/>
</dbReference>
<dbReference type="GO" id="GO:0005524">
    <property type="term" value="F:ATP binding"/>
    <property type="evidence" value="ECO:0007669"/>
    <property type="project" value="UniProtKB-UniRule"/>
</dbReference>
<dbReference type="Gene3D" id="3.30.420.40">
    <property type="match status" value="2"/>
</dbReference>
<dbReference type="EC" id="2.7.1.33" evidence="6 16"/>
<feature type="binding site" evidence="16">
    <location>
        <position position="95"/>
    </location>
    <ligand>
        <name>substrate</name>
    </ligand>
</feature>
<keyword evidence="13 16" id="KW-0173">Coenzyme A biosynthesis</keyword>
<evidence type="ECO:0000256" key="3">
    <source>
        <dbReference type="ARBA" id="ARBA00004496"/>
    </source>
</evidence>
<dbReference type="PANTHER" id="PTHR34265:SF1">
    <property type="entry name" value="TYPE III PANTOTHENATE KINASE"/>
    <property type="match status" value="1"/>
</dbReference>
<dbReference type="GO" id="GO:0005737">
    <property type="term" value="C:cytoplasm"/>
    <property type="evidence" value="ECO:0007669"/>
    <property type="project" value="UniProtKB-SubCell"/>
</dbReference>
<dbReference type="CDD" id="cd24015">
    <property type="entry name" value="ASKHA_NBD_PanK-III"/>
    <property type="match status" value="1"/>
</dbReference>
<keyword evidence="10 16" id="KW-0418">Kinase</keyword>
<evidence type="ECO:0000313" key="17">
    <source>
        <dbReference type="EMBL" id="OAI25904.1"/>
    </source>
</evidence>
<comment type="catalytic activity">
    <reaction evidence="1 16">
        <text>(R)-pantothenate + ATP = (R)-4'-phosphopantothenate + ADP + H(+)</text>
        <dbReference type="Rhea" id="RHEA:16373"/>
        <dbReference type="ChEBI" id="CHEBI:10986"/>
        <dbReference type="ChEBI" id="CHEBI:15378"/>
        <dbReference type="ChEBI" id="CHEBI:29032"/>
        <dbReference type="ChEBI" id="CHEBI:30616"/>
        <dbReference type="ChEBI" id="CHEBI:456216"/>
        <dbReference type="EC" id="2.7.1.33"/>
    </reaction>
</comment>
<dbReference type="InterPro" id="IPR004619">
    <property type="entry name" value="Type_III_PanK"/>
</dbReference>
<gene>
    <name evidence="16" type="primary">coaX</name>
    <name evidence="17" type="ORF">A1356_12680</name>
</gene>
<dbReference type="RefSeq" id="WP_064027401.1">
    <property type="nucleotide sequence ID" value="NZ_LUUL01000077.1"/>
</dbReference>
<dbReference type="NCBIfam" id="TIGR00671">
    <property type="entry name" value="baf"/>
    <property type="match status" value="1"/>
</dbReference>